<evidence type="ECO:0000313" key="2">
    <source>
        <dbReference type="EMBL" id="MBA4541654.1"/>
    </source>
</evidence>
<dbReference type="OrthoDB" id="8613028at2"/>
<feature type="transmembrane region" description="Helical" evidence="1">
    <location>
        <begin position="21"/>
        <end position="42"/>
    </location>
</feature>
<evidence type="ECO:0000313" key="3">
    <source>
        <dbReference type="Proteomes" id="UP000530514"/>
    </source>
</evidence>
<reference evidence="2 3" key="1">
    <citation type="submission" date="2020-07" db="EMBL/GenBank/DDBJ databases">
        <authorList>
            <person name="Feng H."/>
        </authorList>
    </citation>
    <scope>NUCLEOTIDE SEQUENCE [LARGE SCALE GENOMIC DNA]</scope>
    <source>
        <strain evidence="3">s-11</strain>
    </source>
</reference>
<keyword evidence="3" id="KW-1185">Reference proteome</keyword>
<keyword evidence="1" id="KW-0472">Membrane</keyword>
<evidence type="ECO:0000256" key="1">
    <source>
        <dbReference type="SAM" id="Phobius"/>
    </source>
</evidence>
<accession>A0A7W1X7Y4</accession>
<feature type="transmembrane region" description="Helical" evidence="1">
    <location>
        <begin position="62"/>
        <end position="84"/>
    </location>
</feature>
<keyword evidence="1" id="KW-0812">Transmembrane</keyword>
<dbReference type="EMBL" id="JACEIP010000002">
    <property type="protein sequence ID" value="MBA4541654.1"/>
    <property type="molecule type" value="Genomic_DNA"/>
</dbReference>
<name>A0A7W1X7Y4_9BACL</name>
<keyword evidence="1" id="KW-1133">Transmembrane helix</keyword>
<comment type="caution">
    <text evidence="2">The sequence shown here is derived from an EMBL/GenBank/DDBJ whole genome shotgun (WGS) entry which is preliminary data.</text>
</comment>
<feature type="transmembrane region" description="Helical" evidence="1">
    <location>
        <begin position="228"/>
        <end position="252"/>
    </location>
</feature>
<dbReference type="RefSeq" id="WP_052154200.1">
    <property type="nucleotide sequence ID" value="NZ_JACEIP010000002.1"/>
</dbReference>
<dbReference type="PANTHER" id="PTHR37305">
    <property type="entry name" value="INTEGRAL MEMBRANE PROTEIN-RELATED"/>
    <property type="match status" value="1"/>
</dbReference>
<dbReference type="AlphaFoldDB" id="A0A7W1X7Y4"/>
<protein>
    <submittedName>
        <fullName evidence="2">ABC transporter permease</fullName>
    </submittedName>
</protein>
<organism evidence="2 3">
    <name type="scientific">Thermoactinomyces daqus</name>
    <dbReference type="NCBI Taxonomy" id="1329516"/>
    <lineage>
        <taxon>Bacteria</taxon>
        <taxon>Bacillati</taxon>
        <taxon>Bacillota</taxon>
        <taxon>Bacilli</taxon>
        <taxon>Bacillales</taxon>
        <taxon>Thermoactinomycetaceae</taxon>
        <taxon>Thermoactinomyces</taxon>
    </lineage>
</organism>
<dbReference type="PANTHER" id="PTHR37305:SF1">
    <property type="entry name" value="MEMBRANE PROTEIN"/>
    <property type="match status" value="1"/>
</dbReference>
<feature type="transmembrane region" description="Helical" evidence="1">
    <location>
        <begin position="151"/>
        <end position="171"/>
    </location>
</feature>
<proteinExistence type="predicted"/>
<feature type="transmembrane region" description="Helical" evidence="1">
    <location>
        <begin position="183"/>
        <end position="208"/>
    </location>
</feature>
<feature type="transmembrane region" description="Helical" evidence="1">
    <location>
        <begin position="105"/>
        <end position="131"/>
    </location>
</feature>
<gene>
    <name evidence="2" type="ORF">H1164_01870</name>
</gene>
<dbReference type="Pfam" id="PF12730">
    <property type="entry name" value="ABC2_membrane_4"/>
    <property type="match status" value="1"/>
</dbReference>
<dbReference type="Proteomes" id="UP000530514">
    <property type="component" value="Unassembled WGS sequence"/>
</dbReference>
<sequence>MPDFFRLIQNEMMKQFERTRTYVMLGFYIVVSFCSAFVLKYMEKASGRPEDLWGFFEFDSHLLPIAQILTVVIAGDIVSSEFNWGTVKMLLIRPARRIKILWAKYVTVLLFSVIFVVTLIVCSFLFGAVFFGVTSAYGSPVPLIKELITTYSLYFVEIVMMATLAFMLSAWTRSSSVAIGLSVFLVFAGAVLIEFLNMFGFAWGKYLLFANMDFTQYLSGGQPPYPGMSATFSVIVLLVYFILFHIISWWAFAKRDITV</sequence>